<reference evidence="2" key="2">
    <citation type="submission" date="2015-05" db="EMBL/GenBank/DDBJ databases">
        <title>Draft genome sequence of Actinomyces odontolyticus (ATCC 17982).</title>
        <authorList>
            <person name="Sudarsanam P."/>
            <person name="Ley R."/>
            <person name="Guruge J."/>
            <person name="Turnbaugh P.J."/>
            <person name="Mahowald M."/>
            <person name="Liep D."/>
            <person name="Gordon J."/>
        </authorList>
    </citation>
    <scope>NUCLEOTIDE SEQUENCE</scope>
    <source>
        <strain evidence="2">ATCC 17982</strain>
    </source>
</reference>
<reference evidence="2" key="1">
    <citation type="submission" date="2007-04" db="EMBL/GenBank/DDBJ databases">
        <authorList>
            <person name="Fulton L."/>
            <person name="Clifton S."/>
            <person name="Fulton B."/>
            <person name="Xu J."/>
            <person name="Minx P."/>
            <person name="Pepin K.H."/>
            <person name="Johnson M."/>
            <person name="Thiruvilangam P."/>
            <person name="Bhonagiri V."/>
            <person name="Nash W.E."/>
            <person name="Mardis E.R."/>
            <person name="Wilson R.K."/>
        </authorList>
    </citation>
    <scope>NUCLEOTIDE SEQUENCE [LARGE SCALE GENOMIC DNA]</scope>
    <source>
        <strain evidence="2">ATCC 17982</strain>
    </source>
</reference>
<accession>A7BA57</accession>
<sequence>MSRPRVLRGVVLSGFPRVSGDEPFQDDLNQLREAFSPRERG</sequence>
<gene>
    <name evidence="2" type="ORF">ACTODO_00517</name>
</gene>
<evidence type="ECO:0000313" key="2">
    <source>
        <dbReference type="EMBL" id="EDN80081.1"/>
    </source>
</evidence>
<evidence type="ECO:0000256" key="1">
    <source>
        <dbReference type="SAM" id="MobiDB-lite"/>
    </source>
</evidence>
<keyword evidence="3" id="KW-1185">Reference proteome</keyword>
<dbReference type="Proteomes" id="UP000003553">
    <property type="component" value="Unassembled WGS sequence"/>
</dbReference>
<organism evidence="2 3">
    <name type="scientific">Schaalia dentiphila ATCC 17982</name>
    <dbReference type="NCBI Taxonomy" id="411466"/>
    <lineage>
        <taxon>Bacteria</taxon>
        <taxon>Bacillati</taxon>
        <taxon>Actinomycetota</taxon>
        <taxon>Actinomycetes</taxon>
        <taxon>Actinomycetales</taxon>
        <taxon>Actinomycetaceae</taxon>
        <taxon>Schaalia</taxon>
        <taxon>Schaalia dentiphila</taxon>
    </lineage>
</organism>
<feature type="region of interest" description="Disordered" evidence="1">
    <location>
        <begin position="22"/>
        <end position="41"/>
    </location>
</feature>
<name>A7BA57_9ACTO</name>
<dbReference type="EMBL" id="AAYI02000004">
    <property type="protein sequence ID" value="EDN80081.1"/>
    <property type="molecule type" value="Genomic_DNA"/>
</dbReference>
<dbReference type="AlphaFoldDB" id="A7BA57"/>
<evidence type="ECO:0000313" key="3">
    <source>
        <dbReference type="Proteomes" id="UP000003553"/>
    </source>
</evidence>
<proteinExistence type="predicted"/>
<comment type="caution">
    <text evidence="2">The sequence shown here is derived from an EMBL/GenBank/DDBJ whole genome shotgun (WGS) entry which is preliminary data.</text>
</comment>
<dbReference type="HOGENOM" id="CLU_3264509_0_0_11"/>
<protein>
    <submittedName>
        <fullName evidence="2">Uncharacterized protein</fullName>
    </submittedName>
</protein>